<sequence length="91" mass="9800">TEPFLNSLLLTSSGEMLLVQPTNSKEDGSATSTLASSPQPSEESQPREKDASTPNTEMADEVEAKSQDVSLCLEDIMEKLRNAFPNTGGRI</sequence>
<accession>A0A8C5S5K3</accession>
<evidence type="ECO:0000256" key="1">
    <source>
        <dbReference type="SAM" id="MobiDB-lite"/>
    </source>
</evidence>
<proteinExistence type="predicted"/>
<dbReference type="Ensembl" id="ENSLLTT00000012890.1">
    <property type="protein sequence ID" value="ENSLLTP00000012411.1"/>
    <property type="gene ID" value="ENSLLTG00000009491.1"/>
</dbReference>
<reference evidence="2" key="2">
    <citation type="submission" date="2025-09" db="UniProtKB">
        <authorList>
            <consortium name="Ensembl"/>
        </authorList>
    </citation>
    <scope>IDENTIFICATION</scope>
</reference>
<dbReference type="GeneTree" id="ENSGT01000000220653"/>
<evidence type="ECO:0000313" key="3">
    <source>
        <dbReference type="Proteomes" id="UP000694406"/>
    </source>
</evidence>
<protein>
    <submittedName>
        <fullName evidence="2">Uncharacterized protein</fullName>
    </submittedName>
</protein>
<organism evidence="2 3">
    <name type="scientific">Laticauda laticaudata</name>
    <name type="common">Blue-ringed sea krait</name>
    <name type="synonym">Blue-lipped sea krait</name>
    <dbReference type="NCBI Taxonomy" id="8630"/>
    <lineage>
        <taxon>Eukaryota</taxon>
        <taxon>Metazoa</taxon>
        <taxon>Chordata</taxon>
        <taxon>Craniata</taxon>
        <taxon>Vertebrata</taxon>
        <taxon>Euteleostomi</taxon>
        <taxon>Lepidosauria</taxon>
        <taxon>Squamata</taxon>
        <taxon>Bifurcata</taxon>
        <taxon>Unidentata</taxon>
        <taxon>Episquamata</taxon>
        <taxon>Toxicofera</taxon>
        <taxon>Serpentes</taxon>
        <taxon>Colubroidea</taxon>
        <taxon>Elapidae</taxon>
        <taxon>Laticaudinae</taxon>
        <taxon>Laticauda</taxon>
    </lineage>
</organism>
<evidence type="ECO:0000313" key="2">
    <source>
        <dbReference type="Ensembl" id="ENSLLTP00000012411.1"/>
    </source>
</evidence>
<name>A0A8C5S5K3_LATLA</name>
<dbReference type="Proteomes" id="UP000694406">
    <property type="component" value="Unplaced"/>
</dbReference>
<feature type="region of interest" description="Disordered" evidence="1">
    <location>
        <begin position="20"/>
        <end position="67"/>
    </location>
</feature>
<keyword evidence="3" id="KW-1185">Reference proteome</keyword>
<reference evidence="2" key="1">
    <citation type="submission" date="2025-08" db="UniProtKB">
        <authorList>
            <consortium name="Ensembl"/>
        </authorList>
    </citation>
    <scope>IDENTIFICATION</scope>
</reference>
<dbReference type="AlphaFoldDB" id="A0A8C5S5K3"/>